<feature type="compositionally biased region" description="Basic residues" evidence="1">
    <location>
        <begin position="115"/>
        <end position="126"/>
    </location>
</feature>
<organism evidence="2">
    <name type="scientific">uncultured Gemmatimonadota bacterium</name>
    <dbReference type="NCBI Taxonomy" id="203437"/>
    <lineage>
        <taxon>Bacteria</taxon>
        <taxon>Pseudomonadati</taxon>
        <taxon>Gemmatimonadota</taxon>
        <taxon>environmental samples</taxon>
    </lineage>
</organism>
<sequence>GLPGVHRRRGHFVAGVGHVSRLRGQRAPGVRERVAGLRVRVGAAPAGARAGRLGDGHRRPAPRHAGRRPAQPPRAPGPRRARAGAGTRAVGPPGRRRAREAGPTLQPRPGARPQRAARRGPHPARL</sequence>
<proteinExistence type="predicted"/>
<dbReference type="EMBL" id="CADCTW010000162">
    <property type="protein sequence ID" value="CAA9348146.1"/>
    <property type="molecule type" value="Genomic_DNA"/>
</dbReference>
<gene>
    <name evidence="2" type="ORF">AVDCRST_MAG68-3514</name>
</gene>
<dbReference type="AlphaFoldDB" id="A0A6J4M2M8"/>
<feature type="compositionally biased region" description="Low complexity" evidence="1">
    <location>
        <begin position="83"/>
        <end position="93"/>
    </location>
</feature>
<name>A0A6J4M2M8_9BACT</name>
<feature type="compositionally biased region" description="Low complexity" evidence="1">
    <location>
        <begin position="40"/>
        <end position="51"/>
    </location>
</feature>
<protein>
    <submittedName>
        <fullName evidence="2">Uncharacterized protein</fullName>
    </submittedName>
</protein>
<evidence type="ECO:0000256" key="1">
    <source>
        <dbReference type="SAM" id="MobiDB-lite"/>
    </source>
</evidence>
<accession>A0A6J4M2M8</accession>
<feature type="non-terminal residue" evidence="2">
    <location>
        <position position="126"/>
    </location>
</feature>
<feature type="compositionally biased region" description="Low complexity" evidence="1">
    <location>
        <begin position="101"/>
        <end position="114"/>
    </location>
</feature>
<feature type="region of interest" description="Disordered" evidence="1">
    <location>
        <begin position="40"/>
        <end position="126"/>
    </location>
</feature>
<reference evidence="2" key="1">
    <citation type="submission" date="2020-02" db="EMBL/GenBank/DDBJ databases">
        <authorList>
            <person name="Meier V. D."/>
        </authorList>
    </citation>
    <scope>NUCLEOTIDE SEQUENCE</scope>
    <source>
        <strain evidence="2">AVDCRST_MAG68</strain>
    </source>
</reference>
<evidence type="ECO:0000313" key="2">
    <source>
        <dbReference type="EMBL" id="CAA9348146.1"/>
    </source>
</evidence>
<feature type="non-terminal residue" evidence="2">
    <location>
        <position position="1"/>
    </location>
</feature>